<dbReference type="GO" id="GO:0008270">
    <property type="term" value="F:zinc ion binding"/>
    <property type="evidence" value="ECO:0007669"/>
    <property type="project" value="UniProtKB-KW"/>
</dbReference>
<protein>
    <recommendedName>
        <fullName evidence="3">CCHC-type domain-containing protein</fullName>
    </recommendedName>
</protein>
<gene>
    <name evidence="4" type="ORF">KSP39_PZI003293</name>
</gene>
<keyword evidence="1" id="KW-0479">Metal-binding</keyword>
<evidence type="ECO:0000259" key="3">
    <source>
        <dbReference type="PROSITE" id="PS50158"/>
    </source>
</evidence>
<feature type="region of interest" description="Disordered" evidence="2">
    <location>
        <begin position="103"/>
        <end position="136"/>
    </location>
</feature>
<dbReference type="EMBL" id="JBBWWQ010000003">
    <property type="protein sequence ID" value="KAK8952090.1"/>
    <property type="molecule type" value="Genomic_DNA"/>
</dbReference>
<dbReference type="Pfam" id="PF00098">
    <property type="entry name" value="zf-CCHC"/>
    <property type="match status" value="1"/>
</dbReference>
<keyword evidence="1" id="KW-0863">Zinc-finger</keyword>
<evidence type="ECO:0000256" key="1">
    <source>
        <dbReference type="PROSITE-ProRule" id="PRU00047"/>
    </source>
</evidence>
<organism evidence="4 5">
    <name type="scientific">Platanthera zijinensis</name>
    <dbReference type="NCBI Taxonomy" id="2320716"/>
    <lineage>
        <taxon>Eukaryota</taxon>
        <taxon>Viridiplantae</taxon>
        <taxon>Streptophyta</taxon>
        <taxon>Embryophyta</taxon>
        <taxon>Tracheophyta</taxon>
        <taxon>Spermatophyta</taxon>
        <taxon>Magnoliopsida</taxon>
        <taxon>Liliopsida</taxon>
        <taxon>Asparagales</taxon>
        <taxon>Orchidaceae</taxon>
        <taxon>Orchidoideae</taxon>
        <taxon>Orchideae</taxon>
        <taxon>Orchidinae</taxon>
        <taxon>Platanthera</taxon>
    </lineage>
</organism>
<evidence type="ECO:0000256" key="2">
    <source>
        <dbReference type="SAM" id="MobiDB-lite"/>
    </source>
</evidence>
<feature type="compositionally biased region" description="Basic residues" evidence="2">
    <location>
        <begin position="158"/>
        <end position="168"/>
    </location>
</feature>
<dbReference type="PROSITE" id="PS50158">
    <property type="entry name" value="ZF_CCHC"/>
    <property type="match status" value="1"/>
</dbReference>
<dbReference type="GO" id="GO:0003676">
    <property type="term" value="F:nucleic acid binding"/>
    <property type="evidence" value="ECO:0007669"/>
    <property type="project" value="InterPro"/>
</dbReference>
<dbReference type="AlphaFoldDB" id="A0AAP0GD25"/>
<dbReference type="Proteomes" id="UP001418222">
    <property type="component" value="Unassembled WGS sequence"/>
</dbReference>
<reference evidence="4 5" key="1">
    <citation type="journal article" date="2022" name="Nat. Plants">
        <title>Genomes of leafy and leafless Platanthera orchids illuminate the evolution of mycoheterotrophy.</title>
        <authorList>
            <person name="Li M.H."/>
            <person name="Liu K.W."/>
            <person name="Li Z."/>
            <person name="Lu H.C."/>
            <person name="Ye Q.L."/>
            <person name="Zhang D."/>
            <person name="Wang J.Y."/>
            <person name="Li Y.F."/>
            <person name="Zhong Z.M."/>
            <person name="Liu X."/>
            <person name="Yu X."/>
            <person name="Liu D.K."/>
            <person name="Tu X.D."/>
            <person name="Liu B."/>
            <person name="Hao Y."/>
            <person name="Liao X.Y."/>
            <person name="Jiang Y.T."/>
            <person name="Sun W.H."/>
            <person name="Chen J."/>
            <person name="Chen Y.Q."/>
            <person name="Ai Y."/>
            <person name="Zhai J.W."/>
            <person name="Wu S.S."/>
            <person name="Zhou Z."/>
            <person name="Hsiao Y.Y."/>
            <person name="Wu W.L."/>
            <person name="Chen Y.Y."/>
            <person name="Lin Y.F."/>
            <person name="Hsu J.L."/>
            <person name="Li C.Y."/>
            <person name="Wang Z.W."/>
            <person name="Zhao X."/>
            <person name="Zhong W.Y."/>
            <person name="Ma X.K."/>
            <person name="Ma L."/>
            <person name="Huang J."/>
            <person name="Chen G.Z."/>
            <person name="Huang M.Z."/>
            <person name="Huang L."/>
            <person name="Peng D.H."/>
            <person name="Luo Y.B."/>
            <person name="Zou S.Q."/>
            <person name="Chen S.P."/>
            <person name="Lan S."/>
            <person name="Tsai W.C."/>
            <person name="Van de Peer Y."/>
            <person name="Liu Z.J."/>
        </authorList>
    </citation>
    <scope>NUCLEOTIDE SEQUENCE [LARGE SCALE GENOMIC DNA]</scope>
    <source>
        <strain evidence="4">Lor287</strain>
    </source>
</reference>
<accession>A0AAP0GD25</accession>
<feature type="compositionally biased region" description="Acidic residues" evidence="2">
    <location>
        <begin position="103"/>
        <end position="114"/>
    </location>
</feature>
<feature type="domain" description="CCHC-type" evidence="3">
    <location>
        <begin position="135"/>
        <end position="150"/>
    </location>
</feature>
<dbReference type="SUPFAM" id="SSF57756">
    <property type="entry name" value="Retrovirus zinc finger-like domains"/>
    <property type="match status" value="1"/>
</dbReference>
<keyword evidence="5" id="KW-1185">Reference proteome</keyword>
<evidence type="ECO:0000313" key="5">
    <source>
        <dbReference type="Proteomes" id="UP001418222"/>
    </source>
</evidence>
<name>A0AAP0GD25_9ASPA</name>
<dbReference type="InterPro" id="IPR036875">
    <property type="entry name" value="Znf_CCHC_sf"/>
</dbReference>
<comment type="caution">
    <text evidence="4">The sequence shown here is derived from an EMBL/GenBank/DDBJ whole genome shotgun (WGS) entry which is preliminary data.</text>
</comment>
<dbReference type="Pfam" id="PF14223">
    <property type="entry name" value="Retrotran_gag_2"/>
    <property type="match status" value="1"/>
</dbReference>
<sequence length="212" mass="24415">MEVDEDVDSMYTRFSKIINDSKILGKSFSNGDLVRKILRSLPPKFNPKVSVISESHDLKTLQIENLIGNLKTHEVELRIQQQEYNVEPRKKALALKSKKVVESEFDEDEEEDEESLKRKAQADGEDDEERPPPECYHCRKIGHIKSKCPKYLKELKEKRRKKKDKKKVLKAETWDDVSSEESSSLSSETEEEANMCLMGKGVTTTNCTCCKD</sequence>
<proteinExistence type="predicted"/>
<keyword evidence="1" id="KW-0862">Zinc</keyword>
<evidence type="ECO:0000313" key="4">
    <source>
        <dbReference type="EMBL" id="KAK8952090.1"/>
    </source>
</evidence>
<feature type="region of interest" description="Disordered" evidence="2">
    <location>
        <begin position="158"/>
        <end position="191"/>
    </location>
</feature>
<dbReference type="InterPro" id="IPR001878">
    <property type="entry name" value="Znf_CCHC"/>
</dbReference>